<dbReference type="Proteomes" id="UP001596112">
    <property type="component" value="Unassembled WGS sequence"/>
</dbReference>
<name>A0ABW1BCU4_9ACTN</name>
<evidence type="ECO:0000313" key="3">
    <source>
        <dbReference type="Proteomes" id="UP001596112"/>
    </source>
</evidence>
<proteinExistence type="predicted"/>
<gene>
    <name evidence="2" type="ORF">ACFQGO_24625</name>
</gene>
<dbReference type="Pfam" id="PF13545">
    <property type="entry name" value="HTH_Crp_2"/>
    <property type="match status" value="1"/>
</dbReference>
<keyword evidence="3" id="KW-1185">Reference proteome</keyword>
<dbReference type="InterPro" id="IPR036390">
    <property type="entry name" value="WH_DNA-bd_sf"/>
</dbReference>
<dbReference type="RefSeq" id="WP_380967883.1">
    <property type="nucleotide sequence ID" value="NZ_JBHSNZ010000018.1"/>
</dbReference>
<dbReference type="SUPFAM" id="SSF46785">
    <property type="entry name" value="Winged helix' DNA-binding domain"/>
    <property type="match status" value="1"/>
</dbReference>
<dbReference type="PROSITE" id="PS51063">
    <property type="entry name" value="HTH_CRP_2"/>
    <property type="match status" value="1"/>
</dbReference>
<comment type="caution">
    <text evidence="2">The sequence shown here is derived from an EMBL/GenBank/DDBJ whole genome shotgun (WGS) entry which is preliminary data.</text>
</comment>
<dbReference type="EMBL" id="JBHSNZ010000018">
    <property type="protein sequence ID" value="MFC5810644.1"/>
    <property type="molecule type" value="Genomic_DNA"/>
</dbReference>
<dbReference type="InterPro" id="IPR012318">
    <property type="entry name" value="HTH_CRP"/>
</dbReference>
<organism evidence="2 3">
    <name type="scientific">Streptomyces heilongjiangensis</name>
    <dbReference type="NCBI Taxonomy" id="945052"/>
    <lineage>
        <taxon>Bacteria</taxon>
        <taxon>Bacillati</taxon>
        <taxon>Actinomycetota</taxon>
        <taxon>Actinomycetes</taxon>
        <taxon>Kitasatosporales</taxon>
        <taxon>Streptomycetaceae</taxon>
        <taxon>Streptomyces</taxon>
    </lineage>
</organism>
<reference evidence="3" key="1">
    <citation type="journal article" date="2019" name="Int. J. Syst. Evol. Microbiol.">
        <title>The Global Catalogue of Microorganisms (GCM) 10K type strain sequencing project: providing services to taxonomists for standard genome sequencing and annotation.</title>
        <authorList>
            <consortium name="The Broad Institute Genomics Platform"/>
            <consortium name="The Broad Institute Genome Sequencing Center for Infectious Disease"/>
            <person name="Wu L."/>
            <person name="Ma J."/>
        </authorList>
    </citation>
    <scope>NUCLEOTIDE SEQUENCE [LARGE SCALE GENOMIC DNA]</scope>
    <source>
        <strain evidence="3">JCM 9918</strain>
    </source>
</reference>
<dbReference type="InterPro" id="IPR036388">
    <property type="entry name" value="WH-like_DNA-bd_sf"/>
</dbReference>
<evidence type="ECO:0000313" key="2">
    <source>
        <dbReference type="EMBL" id="MFC5810644.1"/>
    </source>
</evidence>
<accession>A0ABW1BCU4</accession>
<feature type="domain" description="HTH crp-type" evidence="1">
    <location>
        <begin position="1"/>
        <end position="48"/>
    </location>
</feature>
<evidence type="ECO:0000259" key="1">
    <source>
        <dbReference type="PROSITE" id="PS51063"/>
    </source>
</evidence>
<sequence>MRDVSRQDLGDWTGMGRDAAGRAITRLRDLGLICPSRARRRIVITDLDGLRRHAFAPPDD</sequence>
<dbReference type="Gene3D" id="1.10.10.10">
    <property type="entry name" value="Winged helix-like DNA-binding domain superfamily/Winged helix DNA-binding domain"/>
    <property type="match status" value="1"/>
</dbReference>
<protein>
    <submittedName>
        <fullName evidence="2">Helix-turn-helix domain-containing protein</fullName>
    </submittedName>
</protein>